<reference evidence="1 2" key="1">
    <citation type="journal article" date="2012" name="Environ. Microbiol.">
        <title>Complete genome of Candidatus Chloracidobacterium thermophilum, a chlorophyll-based photoheterotroph belonging to the phylum Acidobacteria.</title>
        <authorList>
            <person name="Garcia Costas A.M."/>
            <person name="Liu Z."/>
            <person name="Tomsho L.P."/>
            <person name="Schuster S.C."/>
            <person name="Ward D.M."/>
            <person name="Bryant D.A."/>
        </authorList>
    </citation>
    <scope>NUCLEOTIDE SEQUENCE [LARGE SCALE GENOMIC DNA]</scope>
    <source>
        <strain evidence="1 2">B</strain>
    </source>
</reference>
<dbReference type="Pfam" id="PF03745">
    <property type="entry name" value="DUF309"/>
    <property type="match status" value="1"/>
</dbReference>
<protein>
    <recommendedName>
        <fullName evidence="3">DUF309 domain-containing protein</fullName>
    </recommendedName>
</protein>
<dbReference type="AlphaFoldDB" id="G2LIP9"/>
<dbReference type="KEGG" id="ctm:Cabther_A1517"/>
<dbReference type="InterPro" id="IPR023203">
    <property type="entry name" value="TTHA0068_sf"/>
</dbReference>
<evidence type="ECO:0008006" key="3">
    <source>
        <dbReference type="Google" id="ProtNLM"/>
    </source>
</evidence>
<dbReference type="InterPro" id="IPR005500">
    <property type="entry name" value="DUF309"/>
</dbReference>
<dbReference type="SUPFAM" id="SSF140663">
    <property type="entry name" value="TTHA0068-like"/>
    <property type="match status" value="1"/>
</dbReference>
<evidence type="ECO:0000313" key="2">
    <source>
        <dbReference type="Proteomes" id="UP000006791"/>
    </source>
</evidence>
<dbReference type="HOGENOM" id="CLU_1118609_0_0_0"/>
<name>G2LIP9_CHLTF</name>
<gene>
    <name evidence="1" type="ordered locus">Cabther_A1517</name>
</gene>
<evidence type="ECO:0000313" key="1">
    <source>
        <dbReference type="EMBL" id="AEP12267.1"/>
    </source>
</evidence>
<dbReference type="STRING" id="981222.Cabther_A1517"/>
<sequence length="248" mass="28024">MRPTFIPPFGCPESLAFALPTLEHLHWLDRQAIKLAARLDRPTRLVLDDDPPAHLRARLEAQCLTRADAAPYLGQVVPYAPGFILHWVRCVLPTARLAALWRDYQTSLDRAHRIPTGSSYAERFPHLRLGLMLGADLFNCGEFYAAHEDWESLWMRLPEGGEKLVIQGLIQLCGVHIHRLKGRAEPMQVLFDKARLNLAEGGQDTPWLDVAQLLRETETILQTPLAAPIRAPEIPLVNEHADVPCKHR</sequence>
<organism evidence="1 2">
    <name type="scientific">Chloracidobacterium thermophilum (strain B)</name>
    <dbReference type="NCBI Taxonomy" id="981222"/>
    <lineage>
        <taxon>Bacteria</taxon>
        <taxon>Pseudomonadati</taxon>
        <taxon>Acidobacteriota</taxon>
        <taxon>Terriglobia</taxon>
        <taxon>Terriglobales</taxon>
        <taxon>Acidobacteriaceae</taxon>
        <taxon>Chloracidobacterium</taxon>
    </lineage>
</organism>
<dbReference type="Proteomes" id="UP000006791">
    <property type="component" value="Chromosome 1"/>
</dbReference>
<accession>G2LIP9</accession>
<keyword evidence="2" id="KW-1185">Reference proteome</keyword>
<proteinExistence type="predicted"/>
<dbReference type="EMBL" id="CP002514">
    <property type="protein sequence ID" value="AEP12267.1"/>
    <property type="molecule type" value="Genomic_DNA"/>
</dbReference>
<dbReference type="Gene3D" id="1.10.3450.10">
    <property type="entry name" value="TTHA0068-like"/>
    <property type="match status" value="1"/>
</dbReference>